<dbReference type="GO" id="GO:0016413">
    <property type="term" value="F:O-acetyltransferase activity"/>
    <property type="evidence" value="ECO:0007669"/>
    <property type="project" value="TreeGrafter"/>
</dbReference>
<organism evidence="9">
    <name type="scientific">Roseihalotalea indica</name>
    <dbReference type="NCBI Taxonomy" id="2867963"/>
    <lineage>
        <taxon>Bacteria</taxon>
        <taxon>Pseudomonadati</taxon>
        <taxon>Bacteroidota</taxon>
        <taxon>Cytophagia</taxon>
        <taxon>Cytophagales</taxon>
        <taxon>Catalimonadaceae</taxon>
        <taxon>Roseihalotalea</taxon>
    </lineage>
</organism>
<dbReference type="GO" id="GO:0009246">
    <property type="term" value="P:enterobacterial common antigen biosynthetic process"/>
    <property type="evidence" value="ECO:0007669"/>
    <property type="project" value="TreeGrafter"/>
</dbReference>
<keyword evidence="9" id="KW-0808">Transferase</keyword>
<feature type="transmembrane region" description="Helical" evidence="7">
    <location>
        <begin position="129"/>
        <end position="147"/>
    </location>
</feature>
<evidence type="ECO:0000313" key="9">
    <source>
        <dbReference type="EMBL" id="WKN35502.1"/>
    </source>
</evidence>
<dbReference type="PANTHER" id="PTHR40074">
    <property type="entry name" value="O-ACETYLTRANSFERASE WECH"/>
    <property type="match status" value="1"/>
</dbReference>
<dbReference type="PANTHER" id="PTHR40074:SF2">
    <property type="entry name" value="O-ACETYLTRANSFERASE WECH"/>
    <property type="match status" value="1"/>
</dbReference>
<keyword evidence="9" id="KW-0012">Acyltransferase</keyword>
<keyword evidence="5 7" id="KW-1133">Transmembrane helix</keyword>
<keyword evidence="4 7" id="KW-0812">Transmembrane</keyword>
<evidence type="ECO:0000256" key="4">
    <source>
        <dbReference type="ARBA" id="ARBA00022692"/>
    </source>
</evidence>
<proteinExistence type="inferred from homology"/>
<dbReference type="InterPro" id="IPR002656">
    <property type="entry name" value="Acyl_transf_3_dom"/>
</dbReference>
<keyword evidence="3" id="KW-1003">Cell membrane</keyword>
<feature type="transmembrane region" description="Helical" evidence="7">
    <location>
        <begin position="49"/>
        <end position="67"/>
    </location>
</feature>
<feature type="transmembrane region" description="Helical" evidence="7">
    <location>
        <begin position="180"/>
        <end position="198"/>
    </location>
</feature>
<evidence type="ECO:0000256" key="7">
    <source>
        <dbReference type="SAM" id="Phobius"/>
    </source>
</evidence>
<feature type="transmembrane region" description="Helical" evidence="7">
    <location>
        <begin position="232"/>
        <end position="260"/>
    </location>
</feature>
<dbReference type="Pfam" id="PF01757">
    <property type="entry name" value="Acyl_transf_3"/>
    <property type="match status" value="1"/>
</dbReference>
<evidence type="ECO:0000256" key="1">
    <source>
        <dbReference type="ARBA" id="ARBA00004651"/>
    </source>
</evidence>
<feature type="transmembrane region" description="Helical" evidence="7">
    <location>
        <begin position="299"/>
        <end position="317"/>
    </location>
</feature>
<reference evidence="9" key="2">
    <citation type="journal article" date="2024" name="Antonie Van Leeuwenhoek">
        <title>Roseihalotalea indica gen. nov., sp. nov., a halophilic Bacteroidetes from mesopelagic Southwest Indian Ocean with higher carbohydrate metabolic potential.</title>
        <authorList>
            <person name="Chen B."/>
            <person name="Zhang M."/>
            <person name="Lin D."/>
            <person name="Ye J."/>
            <person name="Tang K."/>
        </authorList>
    </citation>
    <scope>NUCLEOTIDE SEQUENCE</scope>
    <source>
        <strain evidence="9">TK19036</strain>
    </source>
</reference>
<dbReference type="GO" id="GO:0005886">
    <property type="term" value="C:plasma membrane"/>
    <property type="evidence" value="ECO:0007669"/>
    <property type="project" value="UniProtKB-SubCell"/>
</dbReference>
<reference evidence="9" key="1">
    <citation type="journal article" date="2023" name="Comput. Struct. Biotechnol. J.">
        <title>Discovery of a novel marine Bacteroidetes with a rich repertoire of carbohydrate-active enzymes.</title>
        <authorList>
            <person name="Chen B."/>
            <person name="Liu G."/>
            <person name="Chen Q."/>
            <person name="Wang H."/>
            <person name="Liu L."/>
            <person name="Tang K."/>
        </authorList>
    </citation>
    <scope>NUCLEOTIDE SEQUENCE</scope>
    <source>
        <strain evidence="9">TK19036</strain>
    </source>
</reference>
<evidence type="ECO:0000256" key="6">
    <source>
        <dbReference type="ARBA" id="ARBA00023136"/>
    </source>
</evidence>
<feature type="transmembrane region" description="Helical" evidence="7">
    <location>
        <begin position="205"/>
        <end position="226"/>
    </location>
</feature>
<feature type="transmembrane region" description="Helical" evidence="7">
    <location>
        <begin position="272"/>
        <end position="293"/>
    </location>
</feature>
<accession>A0AA49JIK2</accession>
<protein>
    <submittedName>
        <fullName evidence="9">Acyltransferase</fullName>
    </submittedName>
</protein>
<feature type="transmembrane region" description="Helical" evidence="7">
    <location>
        <begin position="12"/>
        <end position="29"/>
    </location>
</feature>
<feature type="domain" description="Acyltransferase 3" evidence="8">
    <location>
        <begin position="10"/>
        <end position="317"/>
    </location>
</feature>
<dbReference type="AlphaFoldDB" id="A0AA49JIK2"/>
<keyword evidence="6 7" id="KW-0472">Membrane</keyword>
<gene>
    <name evidence="9" type="ORF">K4G66_24310</name>
</gene>
<feature type="transmembrane region" description="Helical" evidence="7">
    <location>
        <begin position="154"/>
        <end position="174"/>
    </location>
</feature>
<dbReference type="EMBL" id="CP120682">
    <property type="protein sequence ID" value="WKN35502.1"/>
    <property type="molecule type" value="Genomic_DNA"/>
</dbReference>
<evidence type="ECO:0000259" key="8">
    <source>
        <dbReference type="Pfam" id="PF01757"/>
    </source>
</evidence>
<comment type="subcellular location">
    <subcellularLocation>
        <location evidence="1">Cell membrane</location>
        <topology evidence="1">Multi-pass membrane protein</topology>
    </subcellularLocation>
</comment>
<name>A0AA49JIK2_9BACT</name>
<feature type="transmembrane region" description="Helical" evidence="7">
    <location>
        <begin position="87"/>
        <end position="109"/>
    </location>
</feature>
<evidence type="ECO:0000256" key="3">
    <source>
        <dbReference type="ARBA" id="ARBA00022475"/>
    </source>
</evidence>
<sequence length="335" mass="39339">MKTDKKFRLEWVDYAKAIAIILVVYRHILIGVQRSGIQVAEWLINANEVVYSFRMPLFFVLSGIFTAKSIAKRNGKEFLSAKFDSIYYPYLVWGIIQISIQIILSQYTNAERNYMDYFFLFTNPRAIDQLWYLSALFSVSLFFYVLYGFARINNYFISLLAILLFGGSLYVQEISLVHDLFYYFLFFVVGHLIGNIMLNHNNYNFFYSYKPFLILTVPFWLSQWYWLHHQDMNLYLFAIIALLGTAYVFSISFILAHYNYASFLKVAGRYSLQIYLMHLLIVSAVRICFTQLLGVTEPTVILLVGWFLGVFLPIIFYKKIKSTVLVLLFKPSLSR</sequence>
<comment type="similarity">
    <text evidence="2">Belongs to the acyltransferase 3 family.</text>
</comment>
<evidence type="ECO:0000256" key="2">
    <source>
        <dbReference type="ARBA" id="ARBA00007400"/>
    </source>
</evidence>
<evidence type="ECO:0000256" key="5">
    <source>
        <dbReference type="ARBA" id="ARBA00022989"/>
    </source>
</evidence>